<dbReference type="GO" id="GO:0001534">
    <property type="term" value="C:radial spoke"/>
    <property type="evidence" value="ECO:0007669"/>
    <property type="project" value="InterPro"/>
</dbReference>
<keyword evidence="8" id="KW-1185">Reference proteome</keyword>
<keyword evidence="2" id="KW-0963">Cytoplasm</keyword>
<dbReference type="OMA" id="TYFVCND"/>
<keyword evidence="4" id="KW-0206">Cytoskeleton</keyword>
<keyword evidence="3" id="KW-0969">Cilium</keyword>
<evidence type="ECO:0000313" key="7">
    <source>
        <dbReference type="EMBL" id="CAD8044462.1"/>
    </source>
</evidence>
<comment type="subcellular location">
    <subcellularLocation>
        <location evidence="1">Cytoplasm</location>
        <location evidence="1">Cytoskeleton</location>
        <location evidence="1">Cilium axoneme</location>
    </subcellularLocation>
</comment>
<evidence type="ECO:0000256" key="2">
    <source>
        <dbReference type="ARBA" id="ARBA00022490"/>
    </source>
</evidence>
<feature type="region of interest" description="Disordered" evidence="6">
    <location>
        <begin position="412"/>
        <end position="457"/>
    </location>
</feature>
<dbReference type="PANTHER" id="PTHR13159">
    <property type="entry name" value="RADIAL SPOKEHEAD-RELATED"/>
    <property type="match status" value="1"/>
</dbReference>
<dbReference type="AlphaFoldDB" id="A0A8S1JPP2"/>
<protein>
    <submittedName>
        <fullName evidence="7">Uncharacterized protein</fullName>
    </submittedName>
</protein>
<dbReference type="Proteomes" id="UP000688137">
    <property type="component" value="Unassembled WGS sequence"/>
</dbReference>
<dbReference type="GO" id="GO:0060294">
    <property type="term" value="P:cilium movement involved in cell motility"/>
    <property type="evidence" value="ECO:0007669"/>
    <property type="project" value="InterPro"/>
</dbReference>
<dbReference type="EMBL" id="CAJJDM010000004">
    <property type="protein sequence ID" value="CAD8044462.1"/>
    <property type="molecule type" value="Genomic_DNA"/>
</dbReference>
<dbReference type="GO" id="GO:0035082">
    <property type="term" value="P:axoneme assembly"/>
    <property type="evidence" value="ECO:0007669"/>
    <property type="project" value="TreeGrafter"/>
</dbReference>
<sequence length="457" mass="52041">MSKLSQVLKSHTDVNGVTLFDHINSFINEVLQSNHKDMNSIELLSDFTKKNRFLFKKLSSESEVNNLKDKIPEFADWVKRVSQLLKGQTVAQMPTILQDFVASARLLEAAGYGFGEEETYQIQLSIKQLSIETNATEMTFFGKILCRNSDYYVARGVVPKLPTDYLAPNAEPRGDGVNYYTFWVTNDILTDWNELPLVTPEQIKVAREIKYVCTGNLNQELKTYPPFPGKEKHYLKAQLVRILHSNLIAPKGLYQQKEDNPKELEFVEEFKIPEFAELQNPDSWVHVPAQILKQGRITLYTDGLSEEAKNALLEANPDLDSETTRLKGIAEDRPLEPFYQTNWLIKTVGDQMIYNPKDDNSGNNVYATVILKNYTWSGAVTVANQNQWAFFYVGYGFKDTQAAYVPIQNNDLQLEPEDKSEFPEPNPKNAPKPPEPEKVEGQEGQDGQEQQADPDDQ</sequence>
<evidence type="ECO:0000256" key="1">
    <source>
        <dbReference type="ARBA" id="ARBA00004430"/>
    </source>
</evidence>
<proteinExistence type="predicted"/>
<comment type="caution">
    <text evidence="7">The sequence shown here is derived from an EMBL/GenBank/DDBJ whole genome shotgun (WGS) entry which is preliminary data.</text>
</comment>
<evidence type="ECO:0000256" key="6">
    <source>
        <dbReference type="SAM" id="MobiDB-lite"/>
    </source>
</evidence>
<dbReference type="InterPro" id="IPR006802">
    <property type="entry name" value="Radial_spoke"/>
</dbReference>
<evidence type="ECO:0000256" key="5">
    <source>
        <dbReference type="ARBA" id="ARBA00023273"/>
    </source>
</evidence>
<evidence type="ECO:0000256" key="4">
    <source>
        <dbReference type="ARBA" id="ARBA00023212"/>
    </source>
</evidence>
<evidence type="ECO:0000313" key="8">
    <source>
        <dbReference type="Proteomes" id="UP000688137"/>
    </source>
</evidence>
<gene>
    <name evidence="7" type="ORF">PPRIM_AZ9-3.1.T0080026</name>
</gene>
<reference evidence="7" key="1">
    <citation type="submission" date="2021-01" db="EMBL/GenBank/DDBJ databases">
        <authorList>
            <consortium name="Genoscope - CEA"/>
            <person name="William W."/>
        </authorList>
    </citation>
    <scope>NUCLEOTIDE SEQUENCE</scope>
</reference>
<keyword evidence="5" id="KW-0966">Cell projection</keyword>
<dbReference type="Pfam" id="PF04712">
    <property type="entry name" value="Radial_spoke"/>
    <property type="match status" value="2"/>
</dbReference>
<dbReference type="PANTHER" id="PTHR13159:SF0">
    <property type="entry name" value="RADIAL SPOKE HEAD 6 HOMOLOG A"/>
    <property type="match status" value="1"/>
</dbReference>
<accession>A0A8S1JPP2</accession>
<organism evidence="7 8">
    <name type="scientific">Paramecium primaurelia</name>
    <dbReference type="NCBI Taxonomy" id="5886"/>
    <lineage>
        <taxon>Eukaryota</taxon>
        <taxon>Sar</taxon>
        <taxon>Alveolata</taxon>
        <taxon>Ciliophora</taxon>
        <taxon>Intramacronucleata</taxon>
        <taxon>Oligohymenophorea</taxon>
        <taxon>Peniculida</taxon>
        <taxon>Parameciidae</taxon>
        <taxon>Paramecium</taxon>
    </lineage>
</organism>
<feature type="compositionally biased region" description="Pro residues" evidence="6">
    <location>
        <begin position="424"/>
        <end position="433"/>
    </location>
</feature>
<name>A0A8S1JPP2_PARPR</name>
<evidence type="ECO:0000256" key="3">
    <source>
        <dbReference type="ARBA" id="ARBA00023069"/>
    </source>
</evidence>